<accession>A0AC35FG02</accession>
<name>A0AC35FG02_9BILA</name>
<dbReference type="WBParaSite" id="PS1159_v2.g17183.t1">
    <property type="protein sequence ID" value="PS1159_v2.g17183.t1"/>
    <property type="gene ID" value="PS1159_v2.g17183"/>
</dbReference>
<organism evidence="1 2">
    <name type="scientific">Panagrolaimus sp. PS1159</name>
    <dbReference type="NCBI Taxonomy" id="55785"/>
    <lineage>
        <taxon>Eukaryota</taxon>
        <taxon>Metazoa</taxon>
        <taxon>Ecdysozoa</taxon>
        <taxon>Nematoda</taxon>
        <taxon>Chromadorea</taxon>
        <taxon>Rhabditida</taxon>
        <taxon>Tylenchina</taxon>
        <taxon>Panagrolaimomorpha</taxon>
        <taxon>Panagrolaimoidea</taxon>
        <taxon>Panagrolaimidae</taxon>
        <taxon>Panagrolaimus</taxon>
    </lineage>
</organism>
<evidence type="ECO:0000313" key="2">
    <source>
        <dbReference type="WBParaSite" id="PS1159_v2.g17183.t1"/>
    </source>
</evidence>
<protein>
    <submittedName>
        <fullName evidence="2">Cytochrome P450</fullName>
    </submittedName>
</protein>
<sequence>MLSPESEIELNPIPIIERTIANAINQMLFGFAFHTESQNEEYRILKTALSTSISLGGSLSVVFGLNFPKIVPKLPYFKQQMDAFRESYWEMRNYFEKIITEHKNELKNRKEDFEAEDYVEAYLQEASKTSSSNFTDDYLINILIDLWGAGQETTANTCIFSLLYVLNNPKVQEKIHTELDSVIGSDRMVTLADKNSLIYVNAFINEIQRSVNLLPQNLFHKTTRDTKIGEFFIPKNTTVIPQISMVLLDENIFPEPEKFKPERFIENNGNLKKFDELIPFSIGKRQCLGESLARMQIYLFVTNFYNQFKISSIDPKYPPSLKKNPGFAIQPTQFTCNIKKRFA</sequence>
<proteinExistence type="predicted"/>
<evidence type="ECO:0000313" key="1">
    <source>
        <dbReference type="Proteomes" id="UP000887580"/>
    </source>
</evidence>
<dbReference type="Proteomes" id="UP000887580">
    <property type="component" value="Unplaced"/>
</dbReference>
<reference evidence="2" key="1">
    <citation type="submission" date="2022-11" db="UniProtKB">
        <authorList>
            <consortium name="WormBaseParasite"/>
        </authorList>
    </citation>
    <scope>IDENTIFICATION</scope>
</reference>